<dbReference type="Proteomes" id="UP000639772">
    <property type="component" value="Unassembled WGS sequence"/>
</dbReference>
<sequence length="125" mass="14190">MAMISHLGLLVRPLGKPLFLLTKNWRPLLPVLLLHLPLLLPRFLFSHLTLPHPADFLQRNRRHRSLRLRPPLSSSSPRHHGNRSLAGPLHTPAAETPRSPLVDKENMEGAFTPNLCCPQLFRCVL</sequence>
<proteinExistence type="predicted"/>
<reference evidence="4 5" key="1">
    <citation type="journal article" date="2020" name="Nat. Food">
        <title>A phased Vanilla planifolia genome enables genetic improvement of flavour and production.</title>
        <authorList>
            <person name="Hasing T."/>
            <person name="Tang H."/>
            <person name="Brym M."/>
            <person name="Khazi F."/>
            <person name="Huang T."/>
            <person name="Chambers A.H."/>
        </authorList>
    </citation>
    <scope>NUCLEOTIDE SEQUENCE [LARGE SCALE GENOMIC DNA]</scope>
    <source>
        <tissue evidence="3">Leaf</tissue>
    </source>
</reference>
<evidence type="ECO:0000313" key="2">
    <source>
        <dbReference type="EMBL" id="KAG0446943.1"/>
    </source>
</evidence>
<name>A0A835P7C1_VANPL</name>
<evidence type="ECO:0000313" key="3">
    <source>
        <dbReference type="EMBL" id="KAG0446999.1"/>
    </source>
</evidence>
<dbReference type="AlphaFoldDB" id="A0A835P7C1"/>
<evidence type="ECO:0000313" key="5">
    <source>
        <dbReference type="Proteomes" id="UP000639772"/>
    </source>
</evidence>
<dbReference type="Proteomes" id="UP000636800">
    <property type="component" value="Unassembled WGS sequence"/>
</dbReference>
<dbReference type="EMBL" id="JADCNL010000523">
    <property type="protein sequence ID" value="KAG0446999.1"/>
    <property type="molecule type" value="Genomic_DNA"/>
</dbReference>
<evidence type="ECO:0000313" key="4">
    <source>
        <dbReference type="Proteomes" id="UP000636800"/>
    </source>
</evidence>
<feature type="region of interest" description="Disordered" evidence="1">
    <location>
        <begin position="67"/>
        <end position="100"/>
    </location>
</feature>
<protein>
    <submittedName>
        <fullName evidence="3">Uncharacterized protein</fullName>
    </submittedName>
</protein>
<dbReference type="EMBL" id="JADCNM010000524">
    <property type="protein sequence ID" value="KAG0446943.1"/>
    <property type="molecule type" value="Genomic_DNA"/>
</dbReference>
<gene>
    <name evidence="2" type="ORF">HPP92_028566</name>
    <name evidence="3" type="ORF">HPP92_028571</name>
</gene>
<organism evidence="3 4">
    <name type="scientific">Vanilla planifolia</name>
    <name type="common">Vanilla</name>
    <dbReference type="NCBI Taxonomy" id="51239"/>
    <lineage>
        <taxon>Eukaryota</taxon>
        <taxon>Viridiplantae</taxon>
        <taxon>Streptophyta</taxon>
        <taxon>Embryophyta</taxon>
        <taxon>Tracheophyta</taxon>
        <taxon>Spermatophyta</taxon>
        <taxon>Magnoliopsida</taxon>
        <taxon>Liliopsida</taxon>
        <taxon>Asparagales</taxon>
        <taxon>Orchidaceae</taxon>
        <taxon>Vanilloideae</taxon>
        <taxon>Vanilleae</taxon>
        <taxon>Vanilla</taxon>
    </lineage>
</organism>
<accession>A0A835P7C1</accession>
<keyword evidence="4" id="KW-1185">Reference proteome</keyword>
<comment type="caution">
    <text evidence="3">The sequence shown here is derived from an EMBL/GenBank/DDBJ whole genome shotgun (WGS) entry which is preliminary data.</text>
</comment>
<evidence type="ECO:0000256" key="1">
    <source>
        <dbReference type="SAM" id="MobiDB-lite"/>
    </source>
</evidence>